<evidence type="ECO:0000256" key="1">
    <source>
        <dbReference type="SAM" id="MobiDB-lite"/>
    </source>
</evidence>
<dbReference type="PANTHER" id="PTHR40765:SF2">
    <property type="entry name" value="ESX-2 SECRETION SYSTEM ATPASE ECCB2"/>
    <property type="match status" value="1"/>
</dbReference>
<proteinExistence type="predicted"/>
<evidence type="ECO:0000313" key="4">
    <source>
        <dbReference type="Proteomes" id="UP000477750"/>
    </source>
</evidence>
<sequence length="529" mass="57325">MPQMRSRREQVEAHKFITSRMNQALVLANPDSIERPLRRIGLSIFVSVMVLALVFGGFAVATLFGKGNDLPEFNHIIQVKGTSAIYVYTTADGQQPSEGNEAKLWPVTNFTSALLLLQPYEGDPPVQTLKATSLKDIPRGFMVGIDDVPAQPPTKEELLQDQDWNACSMPREAGSVDTHQLTQLVIEDMQAPTSWLGEDQWVLTKVAGGGADGGDLFYLLWNDRKFRIDDLGVLNSLALNADEAIPVNANFMETILPGSPLQVDIEPYFESTSEEGVESDEGATIAYGQPLEVAGAFYVLLKTSDKGDEFAPITETQKDLLQSKYGTPVTVSPTVRDATGAQATYGPDGFLTDVLSEEVWRPESERPALCAVYDPTSQEDGQTRIEVALYDSAPSTLTEAAKAVEFTEAGDIHSSVPGLDAQTVLPPGRAVLADSRTNEGATIQSNTFLVDSLGFQFGIVDEGETNRTQNLLGYQGVSAVSVPHTMISMIPSGNDLSPWEARKQLTIDDSEAPRFETGEEESAQPESGG</sequence>
<gene>
    <name evidence="3" type="primary">eccB</name>
    <name evidence="3" type="ORF">GFD30_06855</name>
</gene>
<dbReference type="Gene3D" id="3.30.2390.20">
    <property type="entry name" value="Type VII secretion system EccB, repeat 1 domain"/>
    <property type="match status" value="1"/>
</dbReference>
<dbReference type="RefSeq" id="WP_153024432.1">
    <property type="nucleotide sequence ID" value="NZ_WIAO01000005.1"/>
</dbReference>
<dbReference type="NCBIfam" id="TIGR03919">
    <property type="entry name" value="T7SS_EccB"/>
    <property type="match status" value="1"/>
</dbReference>
<feature type="region of interest" description="Disordered" evidence="1">
    <location>
        <begin position="492"/>
        <end position="529"/>
    </location>
</feature>
<feature type="transmembrane region" description="Helical" evidence="2">
    <location>
        <begin position="42"/>
        <end position="64"/>
    </location>
</feature>
<dbReference type="PANTHER" id="PTHR40765">
    <property type="entry name" value="ESX-2 SECRETION SYSTEM ATPASE ECCB2"/>
    <property type="match status" value="1"/>
</dbReference>
<comment type="caution">
    <text evidence="3">The sequence shown here is derived from an EMBL/GenBank/DDBJ whole genome shotgun (WGS) entry which is preliminary data.</text>
</comment>
<dbReference type="EMBL" id="WIAO01000005">
    <property type="protein sequence ID" value="MQM25289.1"/>
    <property type="molecule type" value="Genomic_DNA"/>
</dbReference>
<evidence type="ECO:0000256" key="2">
    <source>
        <dbReference type="SAM" id="Phobius"/>
    </source>
</evidence>
<evidence type="ECO:0000313" key="3">
    <source>
        <dbReference type="EMBL" id="MQM25289.1"/>
    </source>
</evidence>
<dbReference type="InterPro" id="IPR007795">
    <property type="entry name" value="T7SS_EccB"/>
</dbReference>
<dbReference type="GO" id="GO:0005576">
    <property type="term" value="C:extracellular region"/>
    <property type="evidence" value="ECO:0007669"/>
    <property type="project" value="TreeGrafter"/>
</dbReference>
<keyword evidence="2" id="KW-0812">Transmembrane</keyword>
<name>A0A6L5G6L9_9ACTN</name>
<keyword evidence="2" id="KW-1133">Transmembrane helix</keyword>
<dbReference type="InterPro" id="IPR044857">
    <property type="entry name" value="T7SS_EccB_R1"/>
</dbReference>
<keyword evidence="2" id="KW-0472">Membrane</keyword>
<dbReference type="AlphaFoldDB" id="A0A6L5G6L9"/>
<reference evidence="3 4" key="1">
    <citation type="submission" date="2019-10" db="EMBL/GenBank/DDBJ databases">
        <title>Glycomyces albidus sp. nov., a novel actinomycete isolated from rhizosphere soil of wheat (Triticum aestivum L.).</title>
        <authorList>
            <person name="Qian L."/>
        </authorList>
    </citation>
    <scope>NUCLEOTIDE SEQUENCE [LARGE SCALE GENOMIC DNA]</scope>
    <source>
        <strain evidence="3 4">NEAU-7082</strain>
    </source>
</reference>
<dbReference type="Proteomes" id="UP000477750">
    <property type="component" value="Unassembled WGS sequence"/>
</dbReference>
<keyword evidence="4" id="KW-1185">Reference proteome</keyword>
<feature type="compositionally biased region" description="Basic and acidic residues" evidence="1">
    <location>
        <begin position="500"/>
        <end position="517"/>
    </location>
</feature>
<dbReference type="Pfam" id="PF05108">
    <property type="entry name" value="T7SS_ESX1_EccB"/>
    <property type="match status" value="1"/>
</dbReference>
<protein>
    <submittedName>
        <fullName evidence="3">Type VII secretion protein EccB</fullName>
    </submittedName>
</protein>
<accession>A0A6L5G6L9</accession>
<organism evidence="3 4">
    <name type="scientific">Glycomyces albidus</name>
    <dbReference type="NCBI Taxonomy" id="2656774"/>
    <lineage>
        <taxon>Bacteria</taxon>
        <taxon>Bacillati</taxon>
        <taxon>Actinomycetota</taxon>
        <taxon>Actinomycetes</taxon>
        <taxon>Glycomycetales</taxon>
        <taxon>Glycomycetaceae</taxon>
        <taxon>Glycomyces</taxon>
    </lineage>
</organism>